<gene>
    <name evidence="1" type="ORF">BTO30_16690</name>
</gene>
<protein>
    <submittedName>
        <fullName evidence="1">Uncharacterized protein</fullName>
    </submittedName>
</protein>
<keyword evidence="2" id="KW-1185">Reference proteome</keyword>
<dbReference type="Proteomes" id="UP000185568">
    <property type="component" value="Unassembled WGS sequence"/>
</dbReference>
<accession>A0A1Q8Q197</accession>
<dbReference type="RefSeq" id="WP_075399821.1">
    <property type="nucleotide sequence ID" value="NZ_MSDU01000075.1"/>
</dbReference>
<evidence type="ECO:0000313" key="2">
    <source>
        <dbReference type="Proteomes" id="UP000185568"/>
    </source>
</evidence>
<comment type="caution">
    <text evidence="1">The sequence shown here is derived from an EMBL/GenBank/DDBJ whole genome shotgun (WGS) entry which is preliminary data.</text>
</comment>
<proteinExistence type="predicted"/>
<dbReference type="OrthoDB" id="2659892at2"/>
<organism evidence="1 2">
    <name type="scientific">Domibacillus antri</name>
    <dbReference type="NCBI Taxonomy" id="1714264"/>
    <lineage>
        <taxon>Bacteria</taxon>
        <taxon>Bacillati</taxon>
        <taxon>Bacillota</taxon>
        <taxon>Bacilli</taxon>
        <taxon>Bacillales</taxon>
        <taxon>Bacillaceae</taxon>
        <taxon>Domibacillus</taxon>
    </lineage>
</organism>
<dbReference type="EMBL" id="MSDU01000075">
    <property type="protein sequence ID" value="OLN21114.1"/>
    <property type="molecule type" value="Genomic_DNA"/>
</dbReference>
<evidence type="ECO:0000313" key="1">
    <source>
        <dbReference type="EMBL" id="OLN21114.1"/>
    </source>
</evidence>
<name>A0A1Q8Q197_9BACI</name>
<dbReference type="AlphaFoldDB" id="A0A1Q8Q197"/>
<reference evidence="1 2" key="1">
    <citation type="submission" date="2016-12" db="EMBL/GenBank/DDBJ databases">
        <title>Domibacillus antri genome sequencing.</title>
        <authorList>
            <person name="Verma A."/>
            <person name="Krishnamurthi S."/>
        </authorList>
    </citation>
    <scope>NUCLEOTIDE SEQUENCE [LARGE SCALE GENOMIC DNA]</scope>
    <source>
        <strain evidence="1 2">XD80</strain>
    </source>
</reference>
<sequence>MDGTSEMDGSITITNMEHEMYNDGLFFLGKSNSCEGTFEKWRYQRFAIISFCTSFESFLHKKIVSKLTIDDTVVEKGSDILNYLSDPESKVKRPFIIATVKGKLRVLADANGLDQEAFLGEEFKEFEKIIHLRNKIVHFSRSNFDSVYLEMDNLVEVAPEFLRSLVMIICEELNENVPGFYLETEYKDID</sequence>